<reference evidence="6" key="2">
    <citation type="submission" date="2025-09" db="UniProtKB">
        <authorList>
            <consortium name="Ensembl"/>
        </authorList>
    </citation>
    <scope>IDENTIFICATION</scope>
</reference>
<dbReference type="CDD" id="cd02055">
    <property type="entry name" value="serpinA10_PZI"/>
    <property type="match status" value="1"/>
</dbReference>
<dbReference type="InterPro" id="IPR036186">
    <property type="entry name" value="Serpin_sf"/>
</dbReference>
<dbReference type="InterPro" id="IPR042185">
    <property type="entry name" value="Serpin_sf_2"/>
</dbReference>
<sequence>MAFIFILTCLCFLAPTHQTSHPNVTISDLSYKNIDFAINLYRKIAGSSDKNIFFSPLSISRSFAALLMGAGGVTREEILKGLNLEQLDVDDQPELIPGLFQLLHEDIVQNGSLELDQSMALFIQQQFEVERTFLDRMKRFFHADIKTVDFADSEESISFINEYIKQKTRDKIPEMISTLDETTQLMLINSIFFQGAWEKPFNPNLTESSPFYIDNYNIVQVPMMFKEETKFYTGEDAPLGARVLKLPYQEGVSMLVLLPNKGVDYTVIDEEINAEKFFSWVKQLYKTNLEVRMPKFKMERAYSLHNLLPDMGIASLFSSSVNLTGLSKDKGLVVSEVLHKAVIDVDETGTTAAAATTVGIIPYSLPRMFIVNRPFFFFIYHEDTNSLLFMGRVIDPTKS</sequence>
<dbReference type="SUPFAM" id="SSF56574">
    <property type="entry name" value="Serpins"/>
    <property type="match status" value="1"/>
</dbReference>
<evidence type="ECO:0000313" key="6">
    <source>
        <dbReference type="Ensembl" id="ENSKMAP00000005911.1"/>
    </source>
</evidence>
<dbReference type="InterPro" id="IPR023796">
    <property type="entry name" value="Serpin_dom"/>
</dbReference>
<keyword evidence="7" id="KW-1185">Reference proteome</keyword>
<feature type="domain" description="Serpin" evidence="5">
    <location>
        <begin position="38"/>
        <end position="396"/>
    </location>
</feature>
<comment type="similarity">
    <text evidence="3">Belongs to the serpin family.</text>
</comment>
<dbReference type="Proteomes" id="UP000264800">
    <property type="component" value="Unplaced"/>
</dbReference>
<feature type="signal peptide" evidence="4">
    <location>
        <begin position="1"/>
        <end position="18"/>
    </location>
</feature>
<dbReference type="OMA" id="MGTHKLE"/>
<organism evidence="6 7">
    <name type="scientific">Kryptolebias marmoratus</name>
    <name type="common">Mangrove killifish</name>
    <name type="synonym">Rivulus marmoratus</name>
    <dbReference type="NCBI Taxonomy" id="37003"/>
    <lineage>
        <taxon>Eukaryota</taxon>
        <taxon>Metazoa</taxon>
        <taxon>Chordata</taxon>
        <taxon>Craniata</taxon>
        <taxon>Vertebrata</taxon>
        <taxon>Euteleostomi</taxon>
        <taxon>Actinopterygii</taxon>
        <taxon>Neopterygii</taxon>
        <taxon>Teleostei</taxon>
        <taxon>Neoteleostei</taxon>
        <taxon>Acanthomorphata</taxon>
        <taxon>Ovalentaria</taxon>
        <taxon>Atherinomorphae</taxon>
        <taxon>Cyprinodontiformes</taxon>
        <taxon>Rivulidae</taxon>
        <taxon>Kryptolebias</taxon>
    </lineage>
</organism>
<dbReference type="InterPro" id="IPR000215">
    <property type="entry name" value="Serpin_fam"/>
</dbReference>
<keyword evidence="1" id="KW-0646">Protease inhibitor</keyword>
<dbReference type="FunFam" id="2.30.39.10:FF:000035">
    <property type="entry name" value="Serine protease inhibitor (serpin) 16"/>
    <property type="match status" value="1"/>
</dbReference>
<dbReference type="FunFam" id="3.30.497.10:FF:000001">
    <property type="entry name" value="Serine protease inhibitor"/>
    <property type="match status" value="1"/>
</dbReference>
<dbReference type="InterPro" id="IPR042178">
    <property type="entry name" value="Serpin_sf_1"/>
</dbReference>
<dbReference type="PANTHER" id="PTHR11461">
    <property type="entry name" value="SERINE PROTEASE INHIBITOR, SERPIN"/>
    <property type="match status" value="1"/>
</dbReference>
<dbReference type="Pfam" id="PF00079">
    <property type="entry name" value="Serpin"/>
    <property type="match status" value="1"/>
</dbReference>
<dbReference type="SMART" id="SM00093">
    <property type="entry name" value="SERPIN"/>
    <property type="match status" value="1"/>
</dbReference>
<dbReference type="AlphaFoldDB" id="A0A3Q2ZQE1"/>
<dbReference type="InterPro" id="IPR033835">
    <property type="entry name" value="PZI_serpin_dom"/>
</dbReference>
<evidence type="ECO:0000313" key="7">
    <source>
        <dbReference type="Proteomes" id="UP000264800"/>
    </source>
</evidence>
<name>A0A3Q2ZQE1_KRYMA</name>
<dbReference type="PROSITE" id="PS00284">
    <property type="entry name" value="SERPIN"/>
    <property type="match status" value="1"/>
</dbReference>
<dbReference type="CTD" id="100003661"/>
<dbReference type="STRING" id="37003.ENSKMAP00000005911"/>
<dbReference type="PANTHER" id="PTHR11461:SF191">
    <property type="entry name" value="PROTEIN Z-DEPENDENT PROTEASE INHIBITOR"/>
    <property type="match status" value="1"/>
</dbReference>
<proteinExistence type="inferred from homology"/>
<dbReference type="GeneTree" id="ENSGT00940000159462"/>
<accession>A0A3Q2ZQE1</accession>
<evidence type="ECO:0000256" key="4">
    <source>
        <dbReference type="SAM" id="SignalP"/>
    </source>
</evidence>
<dbReference type="GO" id="GO:0005615">
    <property type="term" value="C:extracellular space"/>
    <property type="evidence" value="ECO:0007669"/>
    <property type="project" value="InterPro"/>
</dbReference>
<reference evidence="6" key="1">
    <citation type="submission" date="2025-08" db="UniProtKB">
        <authorList>
            <consortium name="Ensembl"/>
        </authorList>
    </citation>
    <scope>IDENTIFICATION</scope>
</reference>
<feature type="chain" id="PRO_5018709928" evidence="4">
    <location>
        <begin position="19"/>
        <end position="399"/>
    </location>
</feature>
<evidence type="ECO:0000256" key="1">
    <source>
        <dbReference type="ARBA" id="ARBA00022690"/>
    </source>
</evidence>
<dbReference type="KEGG" id="kmr:108234991"/>
<dbReference type="Ensembl" id="ENSKMAT00000006012.1">
    <property type="protein sequence ID" value="ENSKMAP00000005911.1"/>
    <property type="gene ID" value="ENSKMAG00000004492.1"/>
</dbReference>
<dbReference type="FunFam" id="2.10.310.10:FF:000001">
    <property type="entry name" value="Serpin family A member 1"/>
    <property type="match status" value="1"/>
</dbReference>
<dbReference type="OrthoDB" id="10063692at2759"/>
<evidence type="ECO:0000256" key="3">
    <source>
        <dbReference type="RuleBase" id="RU000411"/>
    </source>
</evidence>
<dbReference type="Gene3D" id="3.30.497.10">
    <property type="entry name" value="Antithrombin, subunit I, domain 2"/>
    <property type="match status" value="1"/>
</dbReference>
<evidence type="ECO:0000256" key="2">
    <source>
        <dbReference type="ARBA" id="ARBA00022900"/>
    </source>
</evidence>
<dbReference type="GO" id="GO:0045861">
    <property type="term" value="P:negative regulation of proteolysis"/>
    <property type="evidence" value="ECO:0007669"/>
    <property type="project" value="UniProtKB-ARBA"/>
</dbReference>
<protein>
    <submittedName>
        <fullName evidence="6">Serine protease inhibitor 2.1-like</fullName>
    </submittedName>
</protein>
<dbReference type="GeneID" id="108234991"/>
<keyword evidence="4" id="KW-0732">Signal</keyword>
<dbReference type="InterPro" id="IPR023795">
    <property type="entry name" value="Serpin_CS"/>
</dbReference>
<dbReference type="GO" id="GO:0007596">
    <property type="term" value="P:blood coagulation"/>
    <property type="evidence" value="ECO:0007669"/>
    <property type="project" value="InterPro"/>
</dbReference>
<evidence type="ECO:0000259" key="5">
    <source>
        <dbReference type="SMART" id="SM00093"/>
    </source>
</evidence>
<keyword evidence="2" id="KW-0722">Serine protease inhibitor</keyword>
<dbReference type="GO" id="GO:0004867">
    <property type="term" value="F:serine-type endopeptidase inhibitor activity"/>
    <property type="evidence" value="ECO:0007669"/>
    <property type="project" value="UniProtKB-KW"/>
</dbReference>
<dbReference type="Gene3D" id="2.30.39.10">
    <property type="entry name" value="Alpha-1-antitrypsin, domain 1"/>
    <property type="match status" value="1"/>
</dbReference>
<dbReference type="RefSeq" id="XP_017270161.1">
    <property type="nucleotide sequence ID" value="XM_017414672.3"/>
</dbReference>
<dbReference type="GO" id="GO:0030195">
    <property type="term" value="P:negative regulation of blood coagulation"/>
    <property type="evidence" value="ECO:0007669"/>
    <property type="project" value="UniProtKB-ARBA"/>
</dbReference>